<evidence type="ECO:0000313" key="4">
    <source>
        <dbReference type="Proteomes" id="UP000322225"/>
    </source>
</evidence>
<dbReference type="PANTHER" id="PTHR31571:SF1">
    <property type="entry name" value="ALTERED INHERITANCE OF MITOCHONDRIA PROTEIN 6"/>
    <property type="match status" value="1"/>
</dbReference>
<protein>
    <recommendedName>
        <fullName evidence="5">Altered inheritance of mitochondria protein 6</fullName>
    </recommendedName>
</protein>
<keyword evidence="2" id="KW-0812">Transmembrane</keyword>
<dbReference type="EMBL" id="CP144058">
    <property type="protein sequence ID" value="WWD20415.1"/>
    <property type="molecule type" value="Genomic_DNA"/>
</dbReference>
<dbReference type="KEGG" id="ksn:43591901"/>
<keyword evidence="4" id="KW-1185">Reference proteome</keyword>
<keyword evidence="2" id="KW-1133">Transmembrane helix</keyword>
<proteinExistence type="predicted"/>
<accession>A0AAJ8LNH9</accession>
<evidence type="ECO:0008006" key="5">
    <source>
        <dbReference type="Google" id="ProtNLM"/>
    </source>
</evidence>
<reference evidence="3" key="2">
    <citation type="submission" date="2024-01" db="EMBL/GenBank/DDBJ databases">
        <title>Comparative genomics of Cryptococcus and Kwoniella reveals pathogenesis evolution and contrasting modes of karyotype evolution via chromosome fusion or intercentromeric recombination.</title>
        <authorList>
            <person name="Coelho M.A."/>
            <person name="David-Palma M."/>
            <person name="Shea T."/>
            <person name="Bowers K."/>
            <person name="McGinley-Smith S."/>
            <person name="Mohammad A.W."/>
            <person name="Gnirke A."/>
            <person name="Yurkov A.M."/>
            <person name="Nowrousian M."/>
            <person name="Sun S."/>
            <person name="Cuomo C.A."/>
            <person name="Heitman J."/>
        </authorList>
    </citation>
    <scope>NUCLEOTIDE SEQUENCE</scope>
    <source>
        <strain evidence="3">CBS 12478</strain>
    </source>
</reference>
<evidence type="ECO:0000256" key="1">
    <source>
        <dbReference type="SAM" id="MobiDB-lite"/>
    </source>
</evidence>
<keyword evidence="2" id="KW-0472">Membrane</keyword>
<gene>
    <name evidence="3" type="ORF">CI109_104891</name>
</gene>
<dbReference type="InterPro" id="IPR051236">
    <property type="entry name" value="HAT_RTT109-like"/>
</dbReference>
<dbReference type="Proteomes" id="UP000322225">
    <property type="component" value="Chromosome 8"/>
</dbReference>
<dbReference type="PANTHER" id="PTHR31571">
    <property type="entry name" value="ALTERED INHERITANCE OF MITOCHONDRIA PROTEIN 6"/>
    <property type="match status" value="1"/>
</dbReference>
<reference evidence="3" key="1">
    <citation type="submission" date="2017-08" db="EMBL/GenBank/DDBJ databases">
        <authorList>
            <person name="Cuomo C."/>
            <person name="Billmyre B."/>
            <person name="Heitman J."/>
        </authorList>
    </citation>
    <scope>NUCLEOTIDE SEQUENCE</scope>
    <source>
        <strain evidence="3">CBS 12478</strain>
    </source>
</reference>
<sequence length="484" mass="53889">MQETNTAQRSSLHSPSARDCSLSQSPRQSILEFNTLPSSTLSPSPLRSSTNLPHSLTIASLKTKHSLSFPLPKTPKTSRPLPNVIDVDTPLLGAYTHFSDGTERSRRRRRKVGRYVGWIAAGVGCLTITLVFYVWIGIWHGSMNGTAQPTFASFTSLAVNDSNAKATTGIKRIWASSHNDEMQGQDALVLALSLGYGFIEIDTHLGLAAPSARSLIDQMNNSSRLNSSLTLLAGHTDKDLNYHRTVKQLYFDPLMAVLDRNSAAVNSSLMRDRKWVGLYEDDPDANVGILIDMKNDGDCIWPYLIAELQPFLDKGYLTTYNVSTGIWTRGPLTIIGTGSTPIPRVYYSALRYIFYDAPLLELSEPYTIPTTSFGPSTTFNWDKTISPMASSKFPLLDYLALGPGSDKGGSNPFWCNLKLFSAIARGKGIQSRWWGVARQPRWLRRKMWEVLWKSGAAVINSDDLREFKLWLDTKDDKERGYMGC</sequence>
<feature type="transmembrane region" description="Helical" evidence="2">
    <location>
        <begin position="115"/>
        <end position="136"/>
    </location>
</feature>
<dbReference type="GeneID" id="43591901"/>
<name>A0AAJ8LNH9_9TREE</name>
<dbReference type="RefSeq" id="XP_031857987.2">
    <property type="nucleotide sequence ID" value="XM_032007730.2"/>
</dbReference>
<evidence type="ECO:0000313" key="3">
    <source>
        <dbReference type="EMBL" id="WWD20415.1"/>
    </source>
</evidence>
<feature type="region of interest" description="Disordered" evidence="1">
    <location>
        <begin position="1"/>
        <end position="26"/>
    </location>
</feature>
<organism evidence="3 4">
    <name type="scientific">Kwoniella shandongensis</name>
    <dbReference type="NCBI Taxonomy" id="1734106"/>
    <lineage>
        <taxon>Eukaryota</taxon>
        <taxon>Fungi</taxon>
        <taxon>Dikarya</taxon>
        <taxon>Basidiomycota</taxon>
        <taxon>Agaricomycotina</taxon>
        <taxon>Tremellomycetes</taxon>
        <taxon>Tremellales</taxon>
        <taxon>Cryptococcaceae</taxon>
        <taxon>Kwoniella</taxon>
    </lineage>
</organism>
<evidence type="ECO:0000256" key="2">
    <source>
        <dbReference type="SAM" id="Phobius"/>
    </source>
</evidence>
<dbReference type="AlphaFoldDB" id="A0AAJ8LNH9"/>
<feature type="compositionally biased region" description="Polar residues" evidence="1">
    <location>
        <begin position="1"/>
        <end position="14"/>
    </location>
</feature>